<dbReference type="PANTHER" id="PTHR33408:SF4">
    <property type="entry name" value="TRANSPOSASE DDE DOMAIN-CONTAINING PROTEIN"/>
    <property type="match status" value="1"/>
</dbReference>
<feature type="domain" description="Transposase DDE" evidence="1">
    <location>
        <begin position="70"/>
        <end position="185"/>
    </location>
</feature>
<dbReference type="EMBL" id="CABPRZ010000021">
    <property type="protein sequence ID" value="VVE43778.1"/>
    <property type="molecule type" value="Genomic_DNA"/>
</dbReference>
<dbReference type="AlphaFoldDB" id="A0A5E4Y5X1"/>
<evidence type="ECO:0000259" key="1">
    <source>
        <dbReference type="Pfam" id="PF13751"/>
    </source>
</evidence>
<accession>A0A5E4Y5X1</accession>
<dbReference type="InterPro" id="IPR025668">
    <property type="entry name" value="Tnp_DDE_dom"/>
</dbReference>
<dbReference type="Proteomes" id="UP000414233">
    <property type="component" value="Unassembled WGS sequence"/>
</dbReference>
<evidence type="ECO:0000313" key="2">
    <source>
        <dbReference type="EMBL" id="VVE43778.1"/>
    </source>
</evidence>
<evidence type="ECO:0000313" key="3">
    <source>
        <dbReference type="Proteomes" id="UP000414233"/>
    </source>
</evidence>
<proteinExistence type="predicted"/>
<name>A0A5E4Y5X1_9BURK</name>
<sequence length="203" mass="23362">MAQAARDAMGKKKVKALADRGYFNAPEIKSCDDAGMAAFVPKSLTSGAKADGRFDRADFIYIAKDDQYQCPAGQRAIYRYTSIERGDMTLRTYWSSACPNCPFKSQCTPADYRRIRRWEHEAVLEAMQRRLDRQPNAMTVRRRTFEHVFGTLKHWTGSTHFLTRRLRHVATEMSLQVLAYNLKRIIRILGFAKTMRAMRLVGV</sequence>
<organism evidence="2 3">
    <name type="scientific">Pandoraea terrae</name>
    <dbReference type="NCBI Taxonomy" id="1537710"/>
    <lineage>
        <taxon>Bacteria</taxon>
        <taxon>Pseudomonadati</taxon>
        <taxon>Pseudomonadota</taxon>
        <taxon>Betaproteobacteria</taxon>
        <taxon>Burkholderiales</taxon>
        <taxon>Burkholderiaceae</taxon>
        <taxon>Pandoraea</taxon>
    </lineage>
</organism>
<dbReference type="PANTHER" id="PTHR33408">
    <property type="entry name" value="TRANSPOSASE"/>
    <property type="match status" value="1"/>
</dbReference>
<protein>
    <submittedName>
        <fullName evidence="2">Transposase</fullName>
    </submittedName>
</protein>
<gene>
    <name evidence="2" type="ORF">PTE30175_04196</name>
</gene>
<dbReference type="Pfam" id="PF13751">
    <property type="entry name" value="DDE_Tnp_1_6"/>
    <property type="match status" value="1"/>
</dbReference>
<keyword evidence="3" id="KW-1185">Reference proteome</keyword>
<reference evidence="2 3" key="1">
    <citation type="submission" date="2019-08" db="EMBL/GenBank/DDBJ databases">
        <authorList>
            <person name="Peeters C."/>
        </authorList>
    </citation>
    <scope>NUCLEOTIDE SEQUENCE [LARGE SCALE GENOMIC DNA]</scope>
    <source>
        <strain evidence="2 3">LMG 30175</strain>
    </source>
</reference>